<accession>A0A975NNJ7</accession>
<dbReference type="AlphaFoldDB" id="A0A975NNJ7"/>
<sequence length="239" mass="27431">MDEADQRTLRFRCPRELDAILPRPIPAVHGLPDWFKLLPQKAFNPTMGGEALTVKKCPPFIDAMTSGFLMPLPIDLEVRDGEFSWNFEVPKGFISEYPHSPIGFHDPSQVAGTPYFDEDRFIIKFNNFWTIEAPPGYSILFTHPVNRGDLPFTTFTGLVDCDTFHDSPVNFPAHWHDTGFNGVLPKGTPVAQCLPVKRENWTSQFDMLSTEENEQMIKTRIAIGQETDVYRRRFRVQKR</sequence>
<proteinExistence type="predicted"/>
<protein>
    <submittedName>
        <fullName evidence="1">Uncharacterized protein</fullName>
    </submittedName>
</protein>
<reference evidence="1" key="1">
    <citation type="submission" date="2021-06" db="EMBL/GenBank/DDBJ databases">
        <title>Bradyrhizobium sp. S2-11-2 Genome sequencing.</title>
        <authorList>
            <person name="Jin L."/>
        </authorList>
    </citation>
    <scope>NUCLEOTIDE SEQUENCE</scope>
    <source>
        <strain evidence="1">S2-11-2</strain>
    </source>
</reference>
<evidence type="ECO:0000313" key="2">
    <source>
        <dbReference type="Proteomes" id="UP000680805"/>
    </source>
</evidence>
<evidence type="ECO:0000313" key="1">
    <source>
        <dbReference type="EMBL" id="QWG17816.1"/>
    </source>
</evidence>
<dbReference type="EMBL" id="CP076135">
    <property type="protein sequence ID" value="QWG17816.1"/>
    <property type="molecule type" value="Genomic_DNA"/>
</dbReference>
<dbReference type="RefSeq" id="WP_215613440.1">
    <property type="nucleotide sequence ID" value="NZ_CP076135.1"/>
</dbReference>
<name>A0A975NNJ7_9BRAD</name>
<dbReference type="Proteomes" id="UP000680805">
    <property type="component" value="Chromosome"/>
</dbReference>
<gene>
    <name evidence="1" type="ORF">KMZ68_23140</name>
</gene>
<organism evidence="1 2">
    <name type="scientific">Bradyrhizobium sediminis</name>
    <dbReference type="NCBI Taxonomy" id="2840469"/>
    <lineage>
        <taxon>Bacteria</taxon>
        <taxon>Pseudomonadati</taxon>
        <taxon>Pseudomonadota</taxon>
        <taxon>Alphaproteobacteria</taxon>
        <taxon>Hyphomicrobiales</taxon>
        <taxon>Nitrobacteraceae</taxon>
        <taxon>Bradyrhizobium</taxon>
    </lineage>
</organism>
<dbReference type="KEGG" id="bsei:KMZ68_23140"/>